<dbReference type="AlphaFoldDB" id="A0A545VJZ1"/>
<dbReference type="InterPro" id="IPR052369">
    <property type="entry name" value="UG_Glycosaminoglycan_Hydrolase"/>
</dbReference>
<dbReference type="GO" id="GO:0000272">
    <property type="term" value="P:polysaccharide catabolic process"/>
    <property type="evidence" value="ECO:0007669"/>
    <property type="project" value="TreeGrafter"/>
</dbReference>
<organism evidence="4 5">
    <name type="scientific">Cordyceps javanica</name>
    <dbReference type="NCBI Taxonomy" id="43265"/>
    <lineage>
        <taxon>Eukaryota</taxon>
        <taxon>Fungi</taxon>
        <taxon>Dikarya</taxon>
        <taxon>Ascomycota</taxon>
        <taxon>Pezizomycotina</taxon>
        <taxon>Sordariomycetes</taxon>
        <taxon>Hypocreomycetidae</taxon>
        <taxon>Hypocreales</taxon>
        <taxon>Cordycipitaceae</taxon>
        <taxon>Cordyceps</taxon>
    </lineage>
</organism>
<evidence type="ECO:0000313" key="4">
    <source>
        <dbReference type="EMBL" id="TQV90605.1"/>
    </source>
</evidence>
<protein>
    <submittedName>
        <fullName evidence="4">Glucuronyl hydrolase</fullName>
    </submittedName>
</protein>
<reference evidence="4 5" key="1">
    <citation type="journal article" date="2019" name="Appl. Microbiol. Biotechnol.">
        <title>Genome sequence of Isaria javanica and comparative genome analysis insights into family S53 peptidase evolution in fungal entomopathogens.</title>
        <authorList>
            <person name="Lin R."/>
            <person name="Zhang X."/>
            <person name="Xin B."/>
            <person name="Zou M."/>
            <person name="Gao Y."/>
            <person name="Qin F."/>
            <person name="Hu Q."/>
            <person name="Xie B."/>
            <person name="Cheng X."/>
        </authorList>
    </citation>
    <scope>NUCLEOTIDE SEQUENCE [LARGE SCALE GENOMIC DNA]</scope>
    <source>
        <strain evidence="4 5">IJ1G</strain>
    </source>
</reference>
<comment type="similarity">
    <text evidence="2">Belongs to the glycosyl hydrolase 88 family.</text>
</comment>
<evidence type="ECO:0000256" key="2">
    <source>
        <dbReference type="ARBA" id="ARBA00038358"/>
    </source>
</evidence>
<name>A0A545VJZ1_9HYPO</name>
<dbReference type="Gene3D" id="1.50.10.10">
    <property type="match status" value="1"/>
</dbReference>
<keyword evidence="5" id="KW-1185">Reference proteome</keyword>
<dbReference type="SUPFAM" id="SSF48208">
    <property type="entry name" value="Six-hairpin glycosidases"/>
    <property type="match status" value="1"/>
</dbReference>
<sequence length="512" mass="56709">MSPSTLPIAGESNSSTHSSGVNGSNYKLKSQAAAQSESAAIYPSPAFAASHLSKIFSDSVILKIWKTAVDHLAREDPPQSFPETCPQTGPQEGQYLYRDAEFWTCGFFPGSLYCLLERSVRYPQAFLADEGDNADLRERLRSELLTVCRRWSEPLHEMSNRKDTHDIGFIVEPALRRDFELTGDMRSLKSIVNAAESLASRYSETTRAIRSWDRFVNNGNNYVDMDSEFLLIIDSMCNLDLLYYAGHHASSQRLIDIATTHAHTIRETHLRPEPSAPGCKYPLYSTCHVANVCPKTGKVLERLTAQGYSDASTWSRGQAWAILGFAQTYMWTKDDVFLHTACGLADYFILRLLSAPSCVEQTRDGVSAGRHVPLWDFDAPVDEERGPLRDTSAAMIAANGMLLIANSLAAAGDSELFAKYYNAAMAIASETVALCYAQDRLDLVTQENGAGSVSVVARKAPDCALGSFECILRCATANFNENWTDKYADHGLVYADYYLLEFGNRLLQFGYA</sequence>
<proteinExistence type="inferred from homology"/>
<gene>
    <name evidence="4" type="ORF">IF1G_10757</name>
</gene>
<feature type="region of interest" description="Disordered" evidence="3">
    <location>
        <begin position="1"/>
        <end position="22"/>
    </location>
</feature>
<accession>A0A545VJZ1</accession>
<dbReference type="Proteomes" id="UP000315783">
    <property type="component" value="Unassembled WGS sequence"/>
</dbReference>
<evidence type="ECO:0000313" key="5">
    <source>
        <dbReference type="Proteomes" id="UP000315783"/>
    </source>
</evidence>
<evidence type="ECO:0000256" key="1">
    <source>
        <dbReference type="ARBA" id="ARBA00022801"/>
    </source>
</evidence>
<dbReference type="GO" id="GO:0052757">
    <property type="term" value="F:chondroitin hydrolase activity"/>
    <property type="evidence" value="ECO:0007669"/>
    <property type="project" value="TreeGrafter"/>
</dbReference>
<dbReference type="InterPro" id="IPR012341">
    <property type="entry name" value="6hp_glycosidase-like_sf"/>
</dbReference>
<dbReference type="InterPro" id="IPR008928">
    <property type="entry name" value="6-hairpin_glycosidase_sf"/>
</dbReference>
<comment type="caution">
    <text evidence="4">The sequence shown here is derived from an EMBL/GenBank/DDBJ whole genome shotgun (WGS) entry which is preliminary data.</text>
</comment>
<evidence type="ECO:0000256" key="3">
    <source>
        <dbReference type="SAM" id="MobiDB-lite"/>
    </source>
</evidence>
<dbReference type="OrthoDB" id="2317065at2759"/>
<dbReference type="PANTHER" id="PTHR36845">
    <property type="entry name" value="HYDROLASE, PUTATIVE (AFU_ORTHOLOGUE AFUA_7G05090)-RELATED"/>
    <property type="match status" value="1"/>
</dbReference>
<dbReference type="EMBL" id="SPUK01000025">
    <property type="protein sequence ID" value="TQV90605.1"/>
    <property type="molecule type" value="Genomic_DNA"/>
</dbReference>
<keyword evidence="1 4" id="KW-0378">Hydrolase</keyword>
<dbReference type="PANTHER" id="PTHR36845:SF1">
    <property type="entry name" value="HYDROLASE, PUTATIVE (AFU_ORTHOLOGUE AFUA_7G05090)-RELATED"/>
    <property type="match status" value="1"/>
</dbReference>